<evidence type="ECO:0000313" key="5">
    <source>
        <dbReference type="EMBL" id="GAA3569093.1"/>
    </source>
</evidence>
<dbReference type="InterPro" id="IPR018062">
    <property type="entry name" value="HTH_AraC-typ_CS"/>
</dbReference>
<keyword evidence="1" id="KW-0805">Transcription regulation</keyword>
<dbReference type="Gene3D" id="1.10.10.60">
    <property type="entry name" value="Homeodomain-like"/>
    <property type="match status" value="1"/>
</dbReference>
<organism evidence="5 6">
    <name type="scientific">Nonomuraea rosea</name>
    <dbReference type="NCBI Taxonomy" id="638574"/>
    <lineage>
        <taxon>Bacteria</taxon>
        <taxon>Bacillati</taxon>
        <taxon>Actinomycetota</taxon>
        <taxon>Actinomycetes</taxon>
        <taxon>Streptosporangiales</taxon>
        <taxon>Streptosporangiaceae</taxon>
        <taxon>Nonomuraea</taxon>
    </lineage>
</organism>
<accession>A0ABP6XNC3</accession>
<dbReference type="Pfam" id="PF12833">
    <property type="entry name" value="HTH_18"/>
    <property type="match status" value="1"/>
</dbReference>
<dbReference type="PANTHER" id="PTHR43280:SF28">
    <property type="entry name" value="HTH-TYPE TRANSCRIPTIONAL ACTIVATOR RHAS"/>
    <property type="match status" value="1"/>
</dbReference>
<evidence type="ECO:0000256" key="3">
    <source>
        <dbReference type="ARBA" id="ARBA00023163"/>
    </source>
</evidence>
<dbReference type="PROSITE" id="PS00041">
    <property type="entry name" value="HTH_ARAC_FAMILY_1"/>
    <property type="match status" value="1"/>
</dbReference>
<dbReference type="EMBL" id="BAABDQ010000013">
    <property type="protein sequence ID" value="GAA3569093.1"/>
    <property type="molecule type" value="Genomic_DNA"/>
</dbReference>
<keyword evidence="2" id="KW-0238">DNA-binding</keyword>
<dbReference type="Proteomes" id="UP001500630">
    <property type="component" value="Unassembled WGS sequence"/>
</dbReference>
<sequence>MTYAVAALVDIDDFMASEQARGQNWARHQLRNADQAVRAATSTRLDATCHSLPPEEWLVVLTGADPGALMSDARALAEELRARIVRETAWTATVSLGAPSLGSGAAEREARRVNDYKLVLGGDRVIAPPAQESTTVRQGSQTVGRGNATVAHWPYGDQADLRPGRLTPPVRIEQQLTRRVRAGDRNGAAGLLAGWVDRCAQEPGVDPRTLRNWLIGQLLFVVDVANRARLADGSTDWVEVCAGLPIEDIVMVGDIHERSYLHIWLRETLGRLMPPTPRRDVLALAEAYLAEHYTDPGLRLATVAAAVSASPYYISHLFAEERRTTFLRHLTGLRLRHARRLLATSALPMDVIAAHTGYPTAKALRGAFRRHVGCSPTEYRRAGRRPSELIP</sequence>
<evidence type="ECO:0000256" key="1">
    <source>
        <dbReference type="ARBA" id="ARBA00023015"/>
    </source>
</evidence>
<protein>
    <recommendedName>
        <fullName evidence="4">HTH araC/xylS-type domain-containing protein</fullName>
    </recommendedName>
</protein>
<dbReference type="SUPFAM" id="SSF46689">
    <property type="entry name" value="Homeodomain-like"/>
    <property type="match status" value="1"/>
</dbReference>
<dbReference type="PANTHER" id="PTHR43280">
    <property type="entry name" value="ARAC-FAMILY TRANSCRIPTIONAL REGULATOR"/>
    <property type="match status" value="1"/>
</dbReference>
<dbReference type="RefSeq" id="WP_345566482.1">
    <property type="nucleotide sequence ID" value="NZ_BAABDQ010000013.1"/>
</dbReference>
<keyword evidence="6" id="KW-1185">Reference proteome</keyword>
<comment type="caution">
    <text evidence="5">The sequence shown here is derived from an EMBL/GenBank/DDBJ whole genome shotgun (WGS) entry which is preliminary data.</text>
</comment>
<dbReference type="InterPro" id="IPR018060">
    <property type="entry name" value="HTH_AraC"/>
</dbReference>
<keyword evidence="3" id="KW-0804">Transcription</keyword>
<proteinExistence type="predicted"/>
<dbReference type="PROSITE" id="PS01124">
    <property type="entry name" value="HTH_ARAC_FAMILY_2"/>
    <property type="match status" value="1"/>
</dbReference>
<dbReference type="SMART" id="SM00342">
    <property type="entry name" value="HTH_ARAC"/>
    <property type="match status" value="1"/>
</dbReference>
<reference evidence="6" key="1">
    <citation type="journal article" date="2019" name="Int. J. Syst. Evol. Microbiol.">
        <title>The Global Catalogue of Microorganisms (GCM) 10K type strain sequencing project: providing services to taxonomists for standard genome sequencing and annotation.</title>
        <authorList>
            <consortium name="The Broad Institute Genomics Platform"/>
            <consortium name="The Broad Institute Genome Sequencing Center for Infectious Disease"/>
            <person name="Wu L."/>
            <person name="Ma J."/>
        </authorList>
    </citation>
    <scope>NUCLEOTIDE SEQUENCE [LARGE SCALE GENOMIC DNA]</scope>
    <source>
        <strain evidence="6">JCM 17326</strain>
    </source>
</reference>
<name>A0ABP6XNC3_9ACTN</name>
<dbReference type="InterPro" id="IPR009057">
    <property type="entry name" value="Homeodomain-like_sf"/>
</dbReference>
<evidence type="ECO:0000256" key="2">
    <source>
        <dbReference type="ARBA" id="ARBA00023125"/>
    </source>
</evidence>
<evidence type="ECO:0000313" key="6">
    <source>
        <dbReference type="Proteomes" id="UP001500630"/>
    </source>
</evidence>
<gene>
    <name evidence="5" type="ORF">GCM10022419_057390</name>
</gene>
<feature type="domain" description="HTH araC/xylS-type" evidence="4">
    <location>
        <begin position="283"/>
        <end position="382"/>
    </location>
</feature>
<evidence type="ECO:0000259" key="4">
    <source>
        <dbReference type="PROSITE" id="PS01124"/>
    </source>
</evidence>